<dbReference type="Pfam" id="PF06224">
    <property type="entry name" value="AlkZ-like"/>
    <property type="match status" value="1"/>
</dbReference>
<proteinExistence type="predicted"/>
<dbReference type="PANTHER" id="PTHR38479:SF2">
    <property type="entry name" value="WINGED HELIX DNA-BINDING DOMAIN-CONTAINING PROTEIN"/>
    <property type="match status" value="1"/>
</dbReference>
<gene>
    <name evidence="1" type="ORF">FHL02_09410</name>
</gene>
<dbReference type="PANTHER" id="PTHR38479">
    <property type="entry name" value="LMO0824 PROTEIN"/>
    <property type="match status" value="1"/>
</dbReference>
<keyword evidence="1" id="KW-0238">DNA-binding</keyword>
<dbReference type="AlphaFoldDB" id="A0A5P0ZJL7"/>
<dbReference type="OrthoDB" id="2210247at2"/>
<dbReference type="EMBL" id="VDFM01000013">
    <property type="protein sequence ID" value="MQS53238.1"/>
    <property type="molecule type" value="Genomic_DNA"/>
</dbReference>
<evidence type="ECO:0000313" key="2">
    <source>
        <dbReference type="Proteomes" id="UP000380386"/>
    </source>
</evidence>
<comment type="caution">
    <text evidence="1">The sequence shown here is derived from an EMBL/GenBank/DDBJ whole genome shotgun (WGS) entry which is preliminary data.</text>
</comment>
<name>A0A5P0ZJL7_9LACO</name>
<dbReference type="GO" id="GO:0003677">
    <property type="term" value="F:DNA binding"/>
    <property type="evidence" value="ECO:0007669"/>
    <property type="project" value="UniProtKB-KW"/>
</dbReference>
<sequence length="356" mass="41170">MNAAELFAYRLYQHGILDQNDTAITPITRVVGIQAQNQRAAELNATLQTGATQDELDNLFSDRKIIRSWSQRWTIHLMTPDDWRLVINARQKERLPNLYFLGMRDEVEAAAEFVYGILQDRKSLTRDVYEQLMTDKFAWFTGRPKNVDYSLFQLLASQGKMYMQANSNPRNFEMLLPDNFTGMNQVEATAELIKRYLNTFGPASIQDFVKWSGIKISNVRSAWKSIEPELNSVKVNNEKLWSLELIAEDKLQEVTEQVSSNTYVAARFSSLMTGYVDKGWFINKSLESKMWSKNGILMAPIIANGQIVGKWTYKLTSKKIKFIVNSWGDYNNRQLENHFNKIAQFLQHEYDGITIE</sequence>
<dbReference type="Proteomes" id="UP000380386">
    <property type="component" value="Unassembled WGS sequence"/>
</dbReference>
<dbReference type="InterPro" id="IPR009351">
    <property type="entry name" value="AlkZ-like"/>
</dbReference>
<reference evidence="1 2" key="1">
    <citation type="journal article" date="2019" name="Syst. Appl. Microbiol.">
        <title>Polyphasic characterization of two novel Lactobacillus spp. isolated from blown salami packages: Description of Lactobacillus halodurans sp. nov. and Lactobacillus salsicarnum sp. nov.</title>
        <authorList>
            <person name="Schuster J.A."/>
            <person name="Klingl A."/>
            <person name="Vogel R.F."/>
            <person name="Ehrmann M.A."/>
        </authorList>
    </citation>
    <scope>NUCLEOTIDE SEQUENCE [LARGE SCALE GENOMIC DNA]</scope>
    <source>
        <strain evidence="1 2">TMW 1.2118</strain>
    </source>
</reference>
<evidence type="ECO:0000313" key="1">
    <source>
        <dbReference type="EMBL" id="MQS53238.1"/>
    </source>
</evidence>
<protein>
    <submittedName>
        <fullName evidence="1">Winged helix DNA-binding domain-containing protein</fullName>
    </submittedName>
</protein>
<dbReference type="RefSeq" id="WP_153383740.1">
    <property type="nucleotide sequence ID" value="NZ_VDFM01000013.1"/>
</dbReference>
<organism evidence="1 2">
    <name type="scientific">Companilactobacillus mishanensis</name>
    <dbReference type="NCBI Taxonomy" id="2486008"/>
    <lineage>
        <taxon>Bacteria</taxon>
        <taxon>Bacillati</taxon>
        <taxon>Bacillota</taxon>
        <taxon>Bacilli</taxon>
        <taxon>Lactobacillales</taxon>
        <taxon>Lactobacillaceae</taxon>
        <taxon>Companilactobacillus</taxon>
    </lineage>
</organism>
<accession>A0A5P0ZJL7</accession>